<comment type="caution">
    <text evidence="2">The sequence shown here is derived from an EMBL/GenBank/DDBJ whole genome shotgun (WGS) entry which is preliminary data.</text>
</comment>
<gene>
    <name evidence="2" type="ORF">ALEPTO_LOCUS6894</name>
</gene>
<dbReference type="EMBL" id="CAJVPS010002622">
    <property type="protein sequence ID" value="CAG8572823.1"/>
    <property type="molecule type" value="Genomic_DNA"/>
</dbReference>
<dbReference type="OrthoDB" id="2013972at2759"/>
<accession>A0A9N9BR18</accession>
<dbReference type="InterPro" id="IPR029063">
    <property type="entry name" value="SAM-dependent_MTases_sf"/>
</dbReference>
<dbReference type="AlphaFoldDB" id="A0A9N9BR18"/>
<dbReference type="SUPFAM" id="SSF53335">
    <property type="entry name" value="S-adenosyl-L-methionine-dependent methyltransferases"/>
    <property type="match status" value="1"/>
</dbReference>
<dbReference type="Pfam" id="PF13649">
    <property type="entry name" value="Methyltransf_25"/>
    <property type="match status" value="1"/>
</dbReference>
<protein>
    <submittedName>
        <fullName evidence="2">9606_t:CDS:1</fullName>
    </submittedName>
</protein>
<sequence length="293" mass="33612">MGACCSRRDDEDAARFRYIDGRRYHNISNSEYILANDEVEAERLIRYHEAMKNIWGGLFRSPVEEKLKCGAKVIDVGCGTGTWLLDMARTYPESYFVGIDFSPIFPTEGLPENLKFVNCNFLDGLLFEDSYFDFTHQKFMCVAYTDEQWEKNVIPELLRITKSGGWIEFAEADSLTSTGKATQRIMNGLKGYYESKGLNCNLKEYIHQLLKSTNAFSEIRTEQKSITLGKKGGKSGQETLKFYMRGLSTSRNIMSSFMNITPEHFDALAETVFIEAEKCDTYSLQYRIYGHKL</sequence>
<dbReference type="InterPro" id="IPR041698">
    <property type="entry name" value="Methyltransf_25"/>
</dbReference>
<reference evidence="2" key="1">
    <citation type="submission" date="2021-06" db="EMBL/GenBank/DDBJ databases">
        <authorList>
            <person name="Kallberg Y."/>
            <person name="Tangrot J."/>
            <person name="Rosling A."/>
        </authorList>
    </citation>
    <scope>NUCLEOTIDE SEQUENCE</scope>
    <source>
        <strain evidence="2">FL130A</strain>
    </source>
</reference>
<evidence type="ECO:0000259" key="1">
    <source>
        <dbReference type="Pfam" id="PF13649"/>
    </source>
</evidence>
<keyword evidence="3" id="KW-1185">Reference proteome</keyword>
<dbReference type="Gene3D" id="3.40.50.150">
    <property type="entry name" value="Vaccinia Virus protein VP39"/>
    <property type="match status" value="1"/>
</dbReference>
<dbReference type="PANTHER" id="PTHR43591">
    <property type="entry name" value="METHYLTRANSFERASE"/>
    <property type="match status" value="1"/>
</dbReference>
<feature type="domain" description="Methyltransferase" evidence="1">
    <location>
        <begin position="73"/>
        <end position="165"/>
    </location>
</feature>
<dbReference type="CDD" id="cd02440">
    <property type="entry name" value="AdoMet_MTases"/>
    <property type="match status" value="1"/>
</dbReference>
<organism evidence="2 3">
    <name type="scientific">Ambispora leptoticha</name>
    <dbReference type="NCBI Taxonomy" id="144679"/>
    <lineage>
        <taxon>Eukaryota</taxon>
        <taxon>Fungi</taxon>
        <taxon>Fungi incertae sedis</taxon>
        <taxon>Mucoromycota</taxon>
        <taxon>Glomeromycotina</taxon>
        <taxon>Glomeromycetes</taxon>
        <taxon>Archaeosporales</taxon>
        <taxon>Ambisporaceae</taxon>
        <taxon>Ambispora</taxon>
    </lineage>
</organism>
<proteinExistence type="predicted"/>
<dbReference type="Proteomes" id="UP000789508">
    <property type="component" value="Unassembled WGS sequence"/>
</dbReference>
<evidence type="ECO:0000313" key="2">
    <source>
        <dbReference type="EMBL" id="CAG8572823.1"/>
    </source>
</evidence>
<evidence type="ECO:0000313" key="3">
    <source>
        <dbReference type="Proteomes" id="UP000789508"/>
    </source>
</evidence>
<name>A0A9N9BR18_9GLOM</name>